<reference evidence="2 3" key="1">
    <citation type="submission" date="2022-10" db="EMBL/GenBank/DDBJ databases">
        <title>The complete genomes of actinobacterial strains from the NBC collection.</title>
        <authorList>
            <person name="Joergensen T.S."/>
            <person name="Alvarez Arevalo M."/>
            <person name="Sterndorff E.B."/>
            <person name="Faurdal D."/>
            <person name="Vuksanovic O."/>
            <person name="Mourched A.-S."/>
            <person name="Charusanti P."/>
            <person name="Shaw S."/>
            <person name="Blin K."/>
            <person name="Weber T."/>
        </authorList>
    </citation>
    <scope>NUCLEOTIDE SEQUENCE [LARGE SCALE GENOMIC DNA]</scope>
    <source>
        <strain evidence="2 3">NBC_00319</strain>
    </source>
</reference>
<gene>
    <name evidence="2" type="ORF">OG579_13400</name>
</gene>
<name>A0AAU4JYC2_9NOCA</name>
<dbReference type="PANTHER" id="PTHR37314:SF4">
    <property type="entry name" value="UPF0700 TRANSMEMBRANE PROTEIN YOAK"/>
    <property type="match status" value="1"/>
</dbReference>
<evidence type="ECO:0000256" key="1">
    <source>
        <dbReference type="SAM" id="Phobius"/>
    </source>
</evidence>
<dbReference type="InterPro" id="IPR010699">
    <property type="entry name" value="DUF1275"/>
</dbReference>
<feature type="transmembrane region" description="Helical" evidence="1">
    <location>
        <begin position="117"/>
        <end position="138"/>
    </location>
</feature>
<dbReference type="AlphaFoldDB" id="A0AAU4JYC2"/>
<dbReference type="Proteomes" id="UP001432128">
    <property type="component" value="Chromosome"/>
</dbReference>
<feature type="transmembrane region" description="Helical" evidence="1">
    <location>
        <begin position="194"/>
        <end position="212"/>
    </location>
</feature>
<sequence length="217" mass="21384">MNTVSRPPTTLIGCLLSAASGAVDVVVFTGLGHVFASVITGNVVVIGVGIGSGDATAMSHAAVAVLAYAVGVALAAGFTRSNRSAARRLGWLHLAELVALVCVAALWIAADAHPGGATAYAALVLAAGAMGVQTRAFALVGVPGLSSTYFTGTLTGLLTDLVVDGRLNRSAALGLLSLLAGASASGALVSHAAVAAPLLPPVLVAAVLFLTLRRPGR</sequence>
<feature type="transmembrane region" description="Helical" evidence="1">
    <location>
        <begin position="90"/>
        <end position="110"/>
    </location>
</feature>
<dbReference type="KEGG" id="whr:OG579_13400"/>
<proteinExistence type="predicted"/>
<dbReference type="Pfam" id="PF06912">
    <property type="entry name" value="DUF1275"/>
    <property type="match status" value="1"/>
</dbReference>
<keyword evidence="1" id="KW-1133">Transmembrane helix</keyword>
<keyword evidence="3" id="KW-1185">Reference proteome</keyword>
<dbReference type="EMBL" id="CP108021">
    <property type="protein sequence ID" value="WUM18732.1"/>
    <property type="molecule type" value="Genomic_DNA"/>
</dbReference>
<feature type="transmembrane region" description="Helical" evidence="1">
    <location>
        <begin position="57"/>
        <end position="78"/>
    </location>
</feature>
<keyword evidence="1" id="KW-0472">Membrane</keyword>
<organism evidence="2 3">
    <name type="scientific">Williamsia herbipolensis</name>
    <dbReference type="NCBI Taxonomy" id="1603258"/>
    <lineage>
        <taxon>Bacteria</taxon>
        <taxon>Bacillati</taxon>
        <taxon>Actinomycetota</taxon>
        <taxon>Actinomycetes</taxon>
        <taxon>Mycobacteriales</taxon>
        <taxon>Nocardiaceae</taxon>
        <taxon>Williamsia</taxon>
    </lineage>
</organism>
<accession>A0AAU4JYC2</accession>
<keyword evidence="1" id="KW-0812">Transmembrane</keyword>
<dbReference type="RefSeq" id="WP_328856323.1">
    <property type="nucleotide sequence ID" value="NZ_CP108021.1"/>
</dbReference>
<feature type="transmembrane region" description="Helical" evidence="1">
    <location>
        <begin position="144"/>
        <end position="163"/>
    </location>
</feature>
<dbReference type="PANTHER" id="PTHR37314">
    <property type="entry name" value="SLR0142 PROTEIN"/>
    <property type="match status" value="1"/>
</dbReference>
<evidence type="ECO:0000313" key="3">
    <source>
        <dbReference type="Proteomes" id="UP001432128"/>
    </source>
</evidence>
<evidence type="ECO:0000313" key="2">
    <source>
        <dbReference type="EMBL" id="WUM18732.1"/>
    </source>
</evidence>
<protein>
    <submittedName>
        <fullName evidence="2">DUF1275 domain-containing protein</fullName>
    </submittedName>
</protein>